<sequence length="117" mass="13089">MQMPSHALNSTPMSTGVVRIDKARVFTVTNDPALNRIKLPRYSQENTPLEIVLLNLTPPLFHGGNNRDKVMILLFYTLFVQEVLSWPDGAPCLHAAYESMNPLEAVEHQGGLQARFS</sequence>
<gene>
    <name evidence="1" type="ORF">TELCIR_06748</name>
</gene>
<organism evidence="1 2">
    <name type="scientific">Teladorsagia circumcincta</name>
    <name type="common">Brown stomach worm</name>
    <name type="synonym">Ostertagia circumcincta</name>
    <dbReference type="NCBI Taxonomy" id="45464"/>
    <lineage>
        <taxon>Eukaryota</taxon>
        <taxon>Metazoa</taxon>
        <taxon>Ecdysozoa</taxon>
        <taxon>Nematoda</taxon>
        <taxon>Chromadorea</taxon>
        <taxon>Rhabditida</taxon>
        <taxon>Rhabditina</taxon>
        <taxon>Rhabditomorpha</taxon>
        <taxon>Strongyloidea</taxon>
        <taxon>Trichostrongylidae</taxon>
        <taxon>Teladorsagia</taxon>
    </lineage>
</organism>
<name>A0A2G9UM71_TELCI</name>
<dbReference type="EMBL" id="KZ345974">
    <property type="protein sequence ID" value="PIO71361.1"/>
    <property type="molecule type" value="Genomic_DNA"/>
</dbReference>
<evidence type="ECO:0000313" key="1">
    <source>
        <dbReference type="EMBL" id="PIO71361.1"/>
    </source>
</evidence>
<protein>
    <submittedName>
        <fullName evidence="1">Uncharacterized protein</fullName>
    </submittedName>
</protein>
<dbReference type="Proteomes" id="UP000230423">
    <property type="component" value="Unassembled WGS sequence"/>
</dbReference>
<evidence type="ECO:0000313" key="2">
    <source>
        <dbReference type="Proteomes" id="UP000230423"/>
    </source>
</evidence>
<proteinExistence type="predicted"/>
<accession>A0A2G9UM71</accession>
<dbReference type="AlphaFoldDB" id="A0A2G9UM71"/>
<dbReference type="OrthoDB" id="6418377at2759"/>
<keyword evidence="2" id="KW-1185">Reference proteome</keyword>
<reference evidence="1 2" key="1">
    <citation type="submission" date="2015-09" db="EMBL/GenBank/DDBJ databases">
        <title>Draft genome of the parasitic nematode Teladorsagia circumcincta isolate WARC Sus (inbred).</title>
        <authorList>
            <person name="Mitreva M."/>
        </authorList>
    </citation>
    <scope>NUCLEOTIDE SEQUENCE [LARGE SCALE GENOMIC DNA]</scope>
    <source>
        <strain evidence="1 2">S</strain>
    </source>
</reference>